<dbReference type="AlphaFoldDB" id="A0A641MJT6"/>
<organism evidence="2">
    <name type="scientific">Bacteroides salyersiae</name>
    <dbReference type="NCBI Taxonomy" id="291644"/>
    <lineage>
        <taxon>Bacteria</taxon>
        <taxon>Pseudomonadati</taxon>
        <taxon>Bacteroidota</taxon>
        <taxon>Bacteroidia</taxon>
        <taxon>Bacteroidales</taxon>
        <taxon>Bacteroidaceae</taxon>
        <taxon>Bacteroides</taxon>
    </lineage>
</organism>
<keyword evidence="1" id="KW-0812">Transmembrane</keyword>
<sequence>MKHIGKVFAYLILAVNAFFVGVLLLTAYSPHISPVIHPVEACMGLT</sequence>
<feature type="transmembrane region" description="Helical" evidence="1">
    <location>
        <begin position="7"/>
        <end position="28"/>
    </location>
</feature>
<keyword evidence="1" id="KW-0472">Membrane</keyword>
<gene>
    <name evidence="2" type="ORF">F3F94_16820</name>
</gene>
<keyword evidence="1" id="KW-1133">Transmembrane helix</keyword>
<keyword evidence="2" id="KW-0378">Hydrolase</keyword>
<keyword evidence="2" id="KW-0255">Endonuclease</keyword>
<dbReference type="EMBL" id="VWMU01000152">
    <property type="protein sequence ID" value="KAA3712818.1"/>
    <property type="molecule type" value="Genomic_DNA"/>
</dbReference>
<dbReference type="GO" id="GO:0004519">
    <property type="term" value="F:endonuclease activity"/>
    <property type="evidence" value="ECO:0007669"/>
    <property type="project" value="UniProtKB-KW"/>
</dbReference>
<evidence type="ECO:0000256" key="1">
    <source>
        <dbReference type="SAM" id="Phobius"/>
    </source>
</evidence>
<name>A0A641MJT6_9BACE</name>
<feature type="non-terminal residue" evidence="2">
    <location>
        <position position="46"/>
    </location>
</feature>
<comment type="caution">
    <text evidence="2">The sequence shown here is derived from an EMBL/GenBank/DDBJ whole genome shotgun (WGS) entry which is preliminary data.</text>
</comment>
<protein>
    <submittedName>
        <fullName evidence="2">Endonuclease</fullName>
    </submittedName>
</protein>
<proteinExistence type="predicted"/>
<reference evidence="2" key="1">
    <citation type="journal article" date="2019" name="Nat. Med.">
        <title>A library of human gut bacterial isolates paired with longitudinal multiomics data enables mechanistic microbiome research.</title>
        <authorList>
            <person name="Poyet M."/>
            <person name="Groussin M."/>
            <person name="Gibbons S.M."/>
            <person name="Avila-Pacheco J."/>
            <person name="Jiang X."/>
            <person name="Kearney S.M."/>
            <person name="Perrotta A.R."/>
            <person name="Berdy B."/>
            <person name="Zhao S."/>
            <person name="Lieberman T.D."/>
            <person name="Swanson P.K."/>
            <person name="Smith M."/>
            <person name="Roesemann S."/>
            <person name="Alexander J.E."/>
            <person name="Rich S.A."/>
            <person name="Livny J."/>
            <person name="Vlamakis H."/>
            <person name="Clish C."/>
            <person name="Bullock K."/>
            <person name="Deik A."/>
            <person name="Scott J."/>
            <person name="Pierce K.A."/>
            <person name="Xavier R.J."/>
            <person name="Alm E.J."/>
        </authorList>
    </citation>
    <scope>NUCLEOTIDE SEQUENCE</scope>
    <source>
        <strain evidence="2">BIOML-A21</strain>
    </source>
</reference>
<accession>A0A641MJT6</accession>
<keyword evidence="2" id="KW-0540">Nuclease</keyword>
<evidence type="ECO:0000313" key="2">
    <source>
        <dbReference type="EMBL" id="KAA3712818.1"/>
    </source>
</evidence>